<dbReference type="RefSeq" id="WP_034649361.1">
    <property type="nucleotide sequence ID" value="NZ_BCVB01000001.1"/>
</dbReference>
<dbReference type="InterPro" id="IPR015422">
    <property type="entry name" value="PyrdxlP-dep_Trfase_small"/>
</dbReference>
<evidence type="ECO:0000256" key="1">
    <source>
        <dbReference type="ARBA" id="ARBA00008954"/>
    </source>
</evidence>
<dbReference type="Gene3D" id="3.90.1150.10">
    <property type="entry name" value="Aspartate Aminotransferase, domain 1"/>
    <property type="match status" value="1"/>
</dbReference>
<dbReference type="GO" id="GO:0030170">
    <property type="term" value="F:pyridoxal phosphate binding"/>
    <property type="evidence" value="ECO:0007669"/>
    <property type="project" value="InterPro"/>
</dbReference>
<dbReference type="PIRSF" id="PIRSF000521">
    <property type="entry name" value="Transaminase_4ab_Lys_Orn"/>
    <property type="match status" value="1"/>
</dbReference>
<dbReference type="Proteomes" id="UP000031829">
    <property type="component" value="Chromosome"/>
</dbReference>
<dbReference type="InterPro" id="IPR015421">
    <property type="entry name" value="PyrdxlP-dep_Trfase_major"/>
</dbReference>
<dbReference type="Pfam" id="PF00202">
    <property type="entry name" value="Aminotran_3"/>
    <property type="match status" value="1"/>
</dbReference>
<dbReference type="PANTHER" id="PTHR43094">
    <property type="entry name" value="AMINOTRANSFERASE"/>
    <property type="match status" value="1"/>
</dbReference>
<evidence type="ECO:0000256" key="2">
    <source>
        <dbReference type="ARBA" id="ARBA00022898"/>
    </source>
</evidence>
<dbReference type="InterPro" id="IPR015424">
    <property type="entry name" value="PyrdxlP-dep_Trfase"/>
</dbReference>
<dbReference type="KEGG" id="bmeg:BG04_959"/>
<evidence type="ECO:0000313" key="5">
    <source>
        <dbReference type="Proteomes" id="UP000031829"/>
    </source>
</evidence>
<dbReference type="NCBIfam" id="NF005375">
    <property type="entry name" value="PRK06917.1"/>
    <property type="match status" value="1"/>
</dbReference>
<dbReference type="HOGENOM" id="CLU_016922_4_0_9"/>
<dbReference type="CDD" id="cd00610">
    <property type="entry name" value="OAT_like"/>
    <property type="match status" value="1"/>
</dbReference>
<dbReference type="GO" id="GO:0008483">
    <property type="term" value="F:transaminase activity"/>
    <property type="evidence" value="ECO:0007669"/>
    <property type="project" value="UniProtKB-KW"/>
</dbReference>
<keyword evidence="4" id="KW-0808">Transferase</keyword>
<sequence>MNKTHVIKPLLDDDYPVISYGKGIYLYDQDGKRYIDASSGAVTASIGHGVKEIIDAMTDQAQKVAFVYRSQFTSDPTEALAKKLCELSSNHFQWSFFVNSGTEATETAMKTAIQHFQEQGKPTKTKVLSRWMSYHGITIGALSMSGHVGRRKRFSSLLEDYPSVSPPYCYRCPFHQTYPSCNLACANELETVIKRTGPEHIAAFITEPIVGAAGAALTPPPGYYEVIREICDKYDVLWIADEVMTGVGRTGVMFAYEHWGVKPDIMTLGKGVGAGYTPIAVTLASSKTIEPIMNGSKLIMSGHTLSANPLSSAIGIAVLTYIEKHDLVQEAALKGDYLVGELKKLQLLYPIIGDIRGKGLLVGLELVQNPKTKEPFSSSENMTARVISKAQKNGLLLYPSQAGTDGVEGDGIIIAPPFTITHRQLDEVVDLLSKTLHEVQNEKQRNEVK</sequence>
<keyword evidence="4" id="KW-0032">Aminotransferase</keyword>
<proteinExistence type="inferred from homology"/>
<dbReference type="SUPFAM" id="SSF53383">
    <property type="entry name" value="PLP-dependent transferases"/>
    <property type="match status" value="1"/>
</dbReference>
<accession>A0A0B6AL76</accession>
<evidence type="ECO:0000313" key="4">
    <source>
        <dbReference type="EMBL" id="AJI20554.1"/>
    </source>
</evidence>
<name>A0A0B6AL76_PRIM2</name>
<dbReference type="InterPro" id="IPR005814">
    <property type="entry name" value="Aminotrans_3"/>
</dbReference>
<evidence type="ECO:0000256" key="3">
    <source>
        <dbReference type="RuleBase" id="RU003560"/>
    </source>
</evidence>
<dbReference type="GeneID" id="93644439"/>
<reference evidence="4 5" key="1">
    <citation type="journal article" date="2015" name="Genome Announc.">
        <title>Complete genome sequences for 35 biothreat assay-relevant bacillus species.</title>
        <authorList>
            <person name="Johnson S.L."/>
            <person name="Daligault H.E."/>
            <person name="Davenport K.W."/>
            <person name="Jaissle J."/>
            <person name="Frey K.G."/>
            <person name="Ladner J.T."/>
            <person name="Broomall S.M."/>
            <person name="Bishop-Lilly K.A."/>
            <person name="Bruce D.C."/>
            <person name="Gibbons H.S."/>
            <person name="Coyne S.R."/>
            <person name="Lo C.C."/>
            <person name="Meincke L."/>
            <person name="Munk A.C."/>
            <person name="Koroleva G.I."/>
            <person name="Rosenzweig C.N."/>
            <person name="Palacios G.F."/>
            <person name="Redden C.L."/>
            <person name="Minogue T.D."/>
            <person name="Chain P.S."/>
        </authorList>
    </citation>
    <scope>NUCLEOTIDE SEQUENCE [LARGE SCALE GENOMIC DNA]</scope>
    <source>
        <strain evidence="5">ATCC 14581 / DSM 32 / JCM 2506 / NBRC 15308 / NCIMB 9376 / NCTC 10342 / NRRL B-14308 / VKM B-512</strain>
    </source>
</reference>
<dbReference type="AlphaFoldDB" id="A0A0B6AL76"/>
<dbReference type="PROSITE" id="PS00600">
    <property type="entry name" value="AA_TRANSFER_CLASS_3"/>
    <property type="match status" value="1"/>
</dbReference>
<keyword evidence="2 3" id="KW-0663">Pyridoxal phosphate</keyword>
<dbReference type="PANTHER" id="PTHR43094:SF1">
    <property type="entry name" value="AMINOTRANSFERASE CLASS-III"/>
    <property type="match status" value="1"/>
</dbReference>
<dbReference type="InterPro" id="IPR049704">
    <property type="entry name" value="Aminotrans_3_PPA_site"/>
</dbReference>
<gene>
    <name evidence="4" type="ORF">BG04_959</name>
</gene>
<organism evidence="4 5">
    <name type="scientific">Priestia megaterium (strain ATCC 14581 / DSM 32 / CCUG 1817 / JCM 2506 / NBRC 15308 / NCIMB 9376 / NCTC 10342 / NRRL B-14308 / VKM B-512 / Ford 19)</name>
    <name type="common">Bacillus megaterium</name>
    <dbReference type="NCBI Taxonomy" id="1348623"/>
    <lineage>
        <taxon>Bacteria</taxon>
        <taxon>Bacillati</taxon>
        <taxon>Bacillota</taxon>
        <taxon>Bacilli</taxon>
        <taxon>Bacillales</taxon>
        <taxon>Bacillaceae</taxon>
        <taxon>Priestia</taxon>
    </lineage>
</organism>
<protein>
    <submittedName>
        <fullName evidence="4">Aminotransferase class-III family protein</fullName>
    </submittedName>
</protein>
<dbReference type="Gene3D" id="3.40.640.10">
    <property type="entry name" value="Type I PLP-dependent aspartate aminotransferase-like (Major domain)"/>
    <property type="match status" value="1"/>
</dbReference>
<dbReference type="EMBL" id="CP009920">
    <property type="protein sequence ID" value="AJI20554.1"/>
    <property type="molecule type" value="Genomic_DNA"/>
</dbReference>
<comment type="similarity">
    <text evidence="1 3">Belongs to the class-III pyridoxal-phosphate-dependent aminotransferase family.</text>
</comment>